<accession>A0A9N9TLC6</accession>
<dbReference type="SMART" id="SM00251">
    <property type="entry name" value="SAM_PNT"/>
    <property type="match status" value="1"/>
</dbReference>
<dbReference type="InterPro" id="IPR003118">
    <property type="entry name" value="Pointed_dom"/>
</dbReference>
<gene>
    <name evidence="2" type="ORF">PHYEVI_LOCUS3891</name>
</gene>
<feature type="domain" description="PNT" evidence="1">
    <location>
        <begin position="24"/>
        <end position="108"/>
    </location>
</feature>
<protein>
    <recommendedName>
        <fullName evidence="1">PNT domain-containing protein</fullName>
    </recommendedName>
</protein>
<dbReference type="Gene3D" id="1.10.150.50">
    <property type="entry name" value="Transcription Factor, Ets-1"/>
    <property type="match status" value="1"/>
</dbReference>
<dbReference type="FunFam" id="1.10.150.50:FF:000061">
    <property type="entry name" value="Ets DNA-binding protein pokkuri"/>
    <property type="match status" value="1"/>
</dbReference>
<dbReference type="InterPro" id="IPR013761">
    <property type="entry name" value="SAM/pointed_sf"/>
</dbReference>
<dbReference type="AlphaFoldDB" id="A0A9N9TLC6"/>
<dbReference type="Proteomes" id="UP001153712">
    <property type="component" value="Chromosome 14"/>
</dbReference>
<dbReference type="Pfam" id="PF02198">
    <property type="entry name" value="SAM_PNT"/>
    <property type="match status" value="1"/>
</dbReference>
<name>A0A9N9TLC6_PHYSR</name>
<dbReference type="GO" id="GO:0043565">
    <property type="term" value="F:sequence-specific DNA binding"/>
    <property type="evidence" value="ECO:0007669"/>
    <property type="project" value="InterPro"/>
</dbReference>
<dbReference type="PROSITE" id="PS51433">
    <property type="entry name" value="PNT"/>
    <property type="match status" value="1"/>
</dbReference>
<keyword evidence="3" id="KW-1185">Reference proteome</keyword>
<dbReference type="EMBL" id="OU900107">
    <property type="protein sequence ID" value="CAG9857486.1"/>
    <property type="molecule type" value="Genomic_DNA"/>
</dbReference>
<organism evidence="2 3">
    <name type="scientific">Phyllotreta striolata</name>
    <name type="common">Striped flea beetle</name>
    <name type="synonym">Crioceris striolata</name>
    <dbReference type="NCBI Taxonomy" id="444603"/>
    <lineage>
        <taxon>Eukaryota</taxon>
        <taxon>Metazoa</taxon>
        <taxon>Ecdysozoa</taxon>
        <taxon>Arthropoda</taxon>
        <taxon>Hexapoda</taxon>
        <taxon>Insecta</taxon>
        <taxon>Pterygota</taxon>
        <taxon>Neoptera</taxon>
        <taxon>Endopterygota</taxon>
        <taxon>Coleoptera</taxon>
        <taxon>Polyphaga</taxon>
        <taxon>Cucujiformia</taxon>
        <taxon>Chrysomeloidea</taxon>
        <taxon>Chrysomelidae</taxon>
        <taxon>Galerucinae</taxon>
        <taxon>Alticini</taxon>
        <taxon>Phyllotreta</taxon>
    </lineage>
</organism>
<sequence length="113" mass="13110">MALQTAEILVQYGLRTEWEEAFNCGESQTIDHREDDDLPRDPRQWTRENVADWLKFVMTKHNLPEVQSSRFLMNGKALCLMSPGMFLKRAPLGGKLLYKDFQLRLSSALYTSN</sequence>
<dbReference type="SUPFAM" id="SSF47769">
    <property type="entry name" value="SAM/Pointed domain"/>
    <property type="match status" value="1"/>
</dbReference>
<dbReference type="OrthoDB" id="10042983at2759"/>
<evidence type="ECO:0000259" key="1">
    <source>
        <dbReference type="PROSITE" id="PS51433"/>
    </source>
</evidence>
<dbReference type="CDD" id="cd08536">
    <property type="entry name" value="SAM_PNT-Mae"/>
    <property type="match status" value="1"/>
</dbReference>
<proteinExistence type="predicted"/>
<evidence type="ECO:0000313" key="3">
    <source>
        <dbReference type="Proteomes" id="UP001153712"/>
    </source>
</evidence>
<reference evidence="2" key="1">
    <citation type="submission" date="2022-01" db="EMBL/GenBank/DDBJ databases">
        <authorList>
            <person name="King R."/>
        </authorList>
    </citation>
    <scope>NUCLEOTIDE SEQUENCE</scope>
</reference>
<evidence type="ECO:0000313" key="2">
    <source>
        <dbReference type="EMBL" id="CAG9857486.1"/>
    </source>
</evidence>